<dbReference type="PANTHER" id="PTHR13504">
    <property type="entry name" value="FIDO DOMAIN-CONTAINING PROTEIN DDB_G0283145"/>
    <property type="match status" value="1"/>
</dbReference>
<sequence>MAEHLQLRWEPHHDGLSRRDRAGGFYDAYLPDPLAGWDLTIPADVAADIADAEAAVRALNQRGTTHVSLEGLARFLLRAESVGSSRIEGLAAASGRLARAETALALGGDPRDRVAVEILGNIDAMDSAITLASEAPSFGLEEQLEVHRVLMERSPTPELGGQVRAVQNWIGGSSYNPCSAAFVPPPPERLAPLLDDLFAYVDGDDHSPLVQAAIAHAQFETLHPFADGNGRAGRALIHVVLRRRGLAPGFVPPISLVLATWPDDYVAGLSAFRHVGPRGGPGRSAGAVDWLRTFATATRRACTDAERYGDQLTELTARWRETLGRVRANSATDRLLRVLPGVPILTVESASRLVGRTRPRTAEAINRLVDAGILEQRNIGRERYRVFEAREILELFTGLERALASPVGDTRLEPPNRPVPRRPR</sequence>
<keyword evidence="2" id="KW-0067">ATP-binding</keyword>
<dbReference type="GO" id="GO:0005524">
    <property type="term" value="F:ATP binding"/>
    <property type="evidence" value="ECO:0007669"/>
    <property type="project" value="UniProtKB-KW"/>
</dbReference>
<keyword evidence="2" id="KW-0547">Nucleotide-binding</keyword>
<feature type="domain" description="Fido" evidence="3">
    <location>
        <begin position="138"/>
        <end position="293"/>
    </location>
</feature>
<dbReference type="Gene3D" id="1.10.3290.10">
    <property type="entry name" value="Fido-like domain"/>
    <property type="match status" value="1"/>
</dbReference>
<evidence type="ECO:0000256" key="1">
    <source>
        <dbReference type="PIRSR" id="PIRSR640198-1"/>
    </source>
</evidence>
<dbReference type="EMBL" id="CP036287">
    <property type="protein sequence ID" value="QDU65092.1"/>
    <property type="molecule type" value="Genomic_DNA"/>
</dbReference>
<dbReference type="Proteomes" id="UP000316921">
    <property type="component" value="Chromosome"/>
</dbReference>
<accession>A0A518BDQ9</accession>
<dbReference type="KEGG" id="pbap:Pla133_01550"/>
<dbReference type="InterPro" id="IPR025758">
    <property type="entry name" value="Fic/DOC_N"/>
</dbReference>
<evidence type="ECO:0000313" key="4">
    <source>
        <dbReference type="EMBL" id="QDU65092.1"/>
    </source>
</evidence>
<name>A0A518BDQ9_9BACT</name>
<dbReference type="EC" id="2.7.7.-" evidence="4"/>
<dbReference type="InterPro" id="IPR040198">
    <property type="entry name" value="Fido_containing"/>
</dbReference>
<reference evidence="4 5" key="1">
    <citation type="submission" date="2019-02" db="EMBL/GenBank/DDBJ databases">
        <title>Deep-cultivation of Planctomycetes and their phenomic and genomic characterization uncovers novel biology.</title>
        <authorList>
            <person name="Wiegand S."/>
            <person name="Jogler M."/>
            <person name="Boedeker C."/>
            <person name="Pinto D."/>
            <person name="Vollmers J."/>
            <person name="Rivas-Marin E."/>
            <person name="Kohn T."/>
            <person name="Peeters S.H."/>
            <person name="Heuer A."/>
            <person name="Rast P."/>
            <person name="Oberbeckmann S."/>
            <person name="Bunk B."/>
            <person name="Jeske O."/>
            <person name="Meyerdierks A."/>
            <person name="Storesund J.E."/>
            <person name="Kallscheuer N."/>
            <person name="Luecker S."/>
            <person name="Lage O.M."/>
            <person name="Pohl T."/>
            <person name="Merkel B.J."/>
            <person name="Hornburger P."/>
            <person name="Mueller R.-W."/>
            <person name="Bruemmer F."/>
            <person name="Labrenz M."/>
            <person name="Spormann A.M."/>
            <person name="Op den Camp H."/>
            <person name="Overmann J."/>
            <person name="Amann R."/>
            <person name="Jetten M.S.M."/>
            <person name="Mascher T."/>
            <person name="Medema M.H."/>
            <person name="Devos D.P."/>
            <person name="Kaster A.-K."/>
            <person name="Ovreas L."/>
            <person name="Rohde M."/>
            <person name="Galperin M.Y."/>
            <person name="Jogler C."/>
        </authorList>
    </citation>
    <scope>NUCLEOTIDE SEQUENCE [LARGE SCALE GENOMIC DNA]</scope>
    <source>
        <strain evidence="4 5">Pla133</strain>
    </source>
</reference>
<feature type="active site" evidence="1">
    <location>
        <position position="223"/>
    </location>
</feature>
<dbReference type="Pfam" id="PF13784">
    <property type="entry name" value="Fic_N"/>
    <property type="match status" value="1"/>
</dbReference>
<keyword evidence="4" id="KW-0808">Transferase</keyword>
<dbReference type="RefSeq" id="WP_145061383.1">
    <property type="nucleotide sequence ID" value="NZ_CP036287.1"/>
</dbReference>
<dbReference type="AlphaFoldDB" id="A0A518BDQ9"/>
<dbReference type="GO" id="GO:0016779">
    <property type="term" value="F:nucleotidyltransferase activity"/>
    <property type="evidence" value="ECO:0007669"/>
    <property type="project" value="UniProtKB-KW"/>
</dbReference>
<dbReference type="SUPFAM" id="SSF140931">
    <property type="entry name" value="Fic-like"/>
    <property type="match status" value="1"/>
</dbReference>
<evidence type="ECO:0000313" key="5">
    <source>
        <dbReference type="Proteomes" id="UP000316921"/>
    </source>
</evidence>
<keyword evidence="5" id="KW-1185">Reference proteome</keyword>
<protein>
    <submittedName>
        <fullName evidence="4">Adenosine monophosphate-protein transferase SoFic</fullName>
        <ecNumber evidence="4">2.7.7.-</ecNumber>
    </submittedName>
</protein>
<dbReference type="PROSITE" id="PS51459">
    <property type="entry name" value="FIDO"/>
    <property type="match status" value="1"/>
</dbReference>
<dbReference type="PANTHER" id="PTHR13504:SF38">
    <property type="entry name" value="FIDO DOMAIN-CONTAINING PROTEIN"/>
    <property type="match status" value="1"/>
</dbReference>
<feature type="binding site" evidence="2">
    <location>
        <begin position="227"/>
        <end position="234"/>
    </location>
    <ligand>
        <name>ATP</name>
        <dbReference type="ChEBI" id="CHEBI:30616"/>
    </ligand>
</feature>
<organism evidence="4 5">
    <name type="scientific">Engelhardtia mirabilis</name>
    <dbReference type="NCBI Taxonomy" id="2528011"/>
    <lineage>
        <taxon>Bacteria</taxon>
        <taxon>Pseudomonadati</taxon>
        <taxon>Planctomycetota</taxon>
        <taxon>Planctomycetia</taxon>
        <taxon>Planctomycetia incertae sedis</taxon>
        <taxon>Engelhardtia</taxon>
    </lineage>
</organism>
<gene>
    <name evidence="4" type="ORF">Pla133_01550</name>
</gene>
<dbReference type="InterPro" id="IPR036597">
    <property type="entry name" value="Fido-like_dom_sf"/>
</dbReference>
<evidence type="ECO:0000256" key="2">
    <source>
        <dbReference type="PIRSR" id="PIRSR640198-2"/>
    </source>
</evidence>
<keyword evidence="4" id="KW-0548">Nucleotidyltransferase</keyword>
<proteinExistence type="predicted"/>
<evidence type="ECO:0000259" key="3">
    <source>
        <dbReference type="PROSITE" id="PS51459"/>
    </source>
</evidence>
<dbReference type="Pfam" id="PF02661">
    <property type="entry name" value="Fic"/>
    <property type="match status" value="1"/>
</dbReference>
<dbReference type="InterPro" id="IPR003812">
    <property type="entry name" value="Fido"/>
</dbReference>